<keyword evidence="2" id="KW-1185">Reference proteome</keyword>
<evidence type="ECO:0000313" key="1">
    <source>
        <dbReference type="EMBL" id="KAI4468773.1"/>
    </source>
</evidence>
<name>A0ACB9TPC5_HOLOL</name>
<dbReference type="Proteomes" id="UP001056778">
    <property type="component" value="Chromosome 2"/>
</dbReference>
<organism evidence="1 2">
    <name type="scientific">Holotrichia oblita</name>
    <name type="common">Chafer beetle</name>
    <dbReference type="NCBI Taxonomy" id="644536"/>
    <lineage>
        <taxon>Eukaryota</taxon>
        <taxon>Metazoa</taxon>
        <taxon>Ecdysozoa</taxon>
        <taxon>Arthropoda</taxon>
        <taxon>Hexapoda</taxon>
        <taxon>Insecta</taxon>
        <taxon>Pterygota</taxon>
        <taxon>Neoptera</taxon>
        <taxon>Endopterygota</taxon>
        <taxon>Coleoptera</taxon>
        <taxon>Polyphaga</taxon>
        <taxon>Scarabaeiformia</taxon>
        <taxon>Scarabaeidae</taxon>
        <taxon>Melolonthinae</taxon>
        <taxon>Holotrichia</taxon>
    </lineage>
</organism>
<sequence>MDYRSPLENIINIFGSLPQGHDKPVKQAVYNALALFLLFLGCAAACALYLILEPFIKPLMWALLVGSVLHPLKYKLAQRFKSWFDGLDESNTPVVFGILLVPVNVIDNISELLGNKLLNHLKIIISVLIIIPCTHLIYFYTPKFLVNFVIHISHGSSHFIAFLIDNANTALVICLLLGYATAVVFLWSPENNFRFHCASTLVWFLLACYLANLCGSLKIVIFVILQLLFLGGFFLELYYIQQYIASTGSPLSLFDYLRDCFKNQSFVTLNNSDVKDGKEKLINTKIVTSDSPTEVKDETDKSKSIDPWTLELFQKSTACESKDKRTGILITDKGNIHIYAEGIMLVQMTSNVINQTVVHNPELRQLLPPTFDDTVDSLLDNAYQYGREGISKVVKSIMSDVDPAKSEKFEKQVLELWDRIYQTWMTTDHNGPKVTQEAVQHSWDRFVNDIQKSPGDIFLYSRNSMENVPVPDDIVRKEVEYPNNSDNGASA</sequence>
<comment type="caution">
    <text evidence="1">The sequence shown here is derived from an EMBL/GenBank/DDBJ whole genome shotgun (WGS) entry which is preliminary data.</text>
</comment>
<proteinExistence type="predicted"/>
<accession>A0ACB9TPC5</accession>
<keyword evidence="1" id="KW-0472">Membrane</keyword>
<gene>
    <name evidence="1" type="ORF">MML48_2g00004851</name>
</gene>
<reference evidence="1" key="1">
    <citation type="submission" date="2022-04" db="EMBL/GenBank/DDBJ databases">
        <title>Chromosome-scale genome assembly of Holotrichia oblita Faldermann.</title>
        <authorList>
            <person name="Rongchong L."/>
        </authorList>
    </citation>
    <scope>NUCLEOTIDE SEQUENCE</scope>
    <source>
        <strain evidence="1">81SQS9</strain>
    </source>
</reference>
<keyword evidence="1" id="KW-0812">Transmembrane</keyword>
<protein>
    <submittedName>
        <fullName evidence="1">Transmembrane protein</fullName>
    </submittedName>
</protein>
<dbReference type="EMBL" id="CM043016">
    <property type="protein sequence ID" value="KAI4468773.1"/>
    <property type="molecule type" value="Genomic_DNA"/>
</dbReference>
<evidence type="ECO:0000313" key="2">
    <source>
        <dbReference type="Proteomes" id="UP001056778"/>
    </source>
</evidence>